<dbReference type="Gene3D" id="3.20.20.380">
    <property type="entry name" value="Copper homeostasis (CutC) domain"/>
    <property type="match status" value="1"/>
</dbReference>
<organism evidence="3 4">
    <name type="scientific">Penicillium frequentans</name>
    <dbReference type="NCBI Taxonomy" id="3151616"/>
    <lineage>
        <taxon>Eukaryota</taxon>
        <taxon>Fungi</taxon>
        <taxon>Dikarya</taxon>
        <taxon>Ascomycota</taxon>
        <taxon>Pezizomycotina</taxon>
        <taxon>Eurotiomycetes</taxon>
        <taxon>Eurotiomycetidae</taxon>
        <taxon>Eurotiales</taxon>
        <taxon>Aspergillaceae</taxon>
        <taxon>Penicillium</taxon>
    </lineage>
</organism>
<dbReference type="Pfam" id="PF03932">
    <property type="entry name" value="CutC"/>
    <property type="match status" value="1"/>
</dbReference>
<dbReference type="EMBL" id="JAQIZZ010000001">
    <property type="protein sequence ID" value="KAJ5557378.1"/>
    <property type="molecule type" value="Genomic_DNA"/>
</dbReference>
<reference evidence="3 4" key="1">
    <citation type="journal article" date="2023" name="IMA Fungus">
        <title>Comparative genomic study of the Penicillium genus elucidates a diverse pangenome and 15 lateral gene transfer events.</title>
        <authorList>
            <person name="Petersen C."/>
            <person name="Sorensen T."/>
            <person name="Nielsen M.R."/>
            <person name="Sondergaard T.E."/>
            <person name="Sorensen J.L."/>
            <person name="Fitzpatrick D.A."/>
            <person name="Frisvad J.C."/>
            <person name="Nielsen K.L."/>
        </authorList>
    </citation>
    <scope>NUCLEOTIDE SEQUENCE [LARGE SCALE GENOMIC DNA]</scope>
    <source>
        <strain evidence="3 4">IBT 35679</strain>
    </source>
</reference>
<gene>
    <name evidence="3" type="ORF">N7494_001293</name>
</gene>
<dbReference type="InterPro" id="IPR005627">
    <property type="entry name" value="CutC-like"/>
</dbReference>
<dbReference type="AlphaFoldDB" id="A0AAD6D7I7"/>
<proteinExistence type="inferred from homology"/>
<evidence type="ECO:0000256" key="1">
    <source>
        <dbReference type="ARBA" id="ARBA00007768"/>
    </source>
</evidence>
<sequence length="188" mass="20509">MIRPRANDFFYNDDEFEVMKSTLIKLRELGADGFVFGILNSVALNNPACPWIDVNRNKQLVQLAGDKPCTFHRAFDCIPEQYWGTALGDLAECGFASILTSGGPSGDTAIECIDKLAELFQQADLTQSQLLSSLRVPEIIVGGGVRSSNIQLLWERTHGRAFHSSALVNSSDIVATSEVTTLKNSLTG</sequence>
<accession>A0AAD6D7I7</accession>
<name>A0AAD6D7I7_9EURO</name>
<evidence type="ECO:0000313" key="4">
    <source>
        <dbReference type="Proteomes" id="UP001220324"/>
    </source>
</evidence>
<dbReference type="InterPro" id="IPR036822">
    <property type="entry name" value="CutC-like_dom_sf"/>
</dbReference>
<dbReference type="Proteomes" id="UP001220324">
    <property type="component" value="Unassembled WGS sequence"/>
</dbReference>
<dbReference type="PANTHER" id="PTHR12598:SF0">
    <property type="entry name" value="COPPER HOMEOSTASIS PROTEIN CUTC HOMOLOG"/>
    <property type="match status" value="1"/>
</dbReference>
<dbReference type="PANTHER" id="PTHR12598">
    <property type="entry name" value="COPPER HOMEOSTASIS PROTEIN CUTC"/>
    <property type="match status" value="1"/>
</dbReference>
<dbReference type="GO" id="GO:0005507">
    <property type="term" value="F:copper ion binding"/>
    <property type="evidence" value="ECO:0007669"/>
    <property type="project" value="TreeGrafter"/>
</dbReference>
<dbReference type="SUPFAM" id="SSF110395">
    <property type="entry name" value="CutC-like"/>
    <property type="match status" value="1"/>
</dbReference>
<evidence type="ECO:0000313" key="3">
    <source>
        <dbReference type="EMBL" id="KAJ5557378.1"/>
    </source>
</evidence>
<comment type="similarity">
    <text evidence="1">Belongs to the CutC family.</text>
</comment>
<comment type="caution">
    <text evidence="3">The sequence shown here is derived from an EMBL/GenBank/DDBJ whole genome shotgun (WGS) entry which is preliminary data.</text>
</comment>
<keyword evidence="4" id="KW-1185">Reference proteome</keyword>
<evidence type="ECO:0000256" key="2">
    <source>
        <dbReference type="ARBA" id="ARBA00019014"/>
    </source>
</evidence>
<protein>
    <recommendedName>
        <fullName evidence="2">Copper homeostasis protein cutC homolog</fullName>
    </recommendedName>
</protein>